<feature type="chain" id="PRO_5046791756" evidence="1">
    <location>
        <begin position="21"/>
        <end position="372"/>
    </location>
</feature>
<dbReference type="PROSITE" id="PS51257">
    <property type="entry name" value="PROKAR_LIPOPROTEIN"/>
    <property type="match status" value="1"/>
</dbReference>
<feature type="signal peptide" evidence="1">
    <location>
        <begin position="1"/>
        <end position="20"/>
    </location>
</feature>
<organism evidence="2 3">
    <name type="scientific">Castellaniella hirudinis</name>
    <dbReference type="NCBI Taxonomy" id="1144617"/>
    <lineage>
        <taxon>Bacteria</taxon>
        <taxon>Pseudomonadati</taxon>
        <taxon>Pseudomonadota</taxon>
        <taxon>Betaproteobacteria</taxon>
        <taxon>Burkholderiales</taxon>
        <taxon>Alcaligenaceae</taxon>
        <taxon>Castellaniella</taxon>
    </lineage>
</organism>
<sequence length="372" mass="40879">MPLARTSLMLAGLLTLSACSTLGEMTGQTDSVEYKSTVAGDPLSIPPDLTQANKNTHYVAPEGVARLSDYNKASQSAQSVNPADRVLPKANGIEVMRDGTLRWLVVSDAAENLYPKIIEFWGEQGFTIHSQNAQAGLIETDWAENRAKIPEGWLRSALGSVLDQVFDSGERDRFTTRLERVNGKTEVYISHQHMEETPTGDGTAFKWVFGKEDPGLNAAMLARLMVYLGTDQQQAAQQVKAAEAGPTEASVAQLAQDQTSLTVAEPFDRAWRRVGVAIDSARFTVEDRNREQGDYYIRYLDTDSGEKIEQQTVFGRMFGTRNSAEPLKLRIHLAQQGGGTQVSVRDEAGQPLTDATAKRILTVLSKNLKETQ</sequence>
<protein>
    <submittedName>
        <fullName evidence="2">Outer membrane protein assembly factor BamC</fullName>
    </submittedName>
</protein>
<dbReference type="EMBL" id="JBHSDY010000005">
    <property type="protein sequence ID" value="MFC4298114.1"/>
    <property type="molecule type" value="Genomic_DNA"/>
</dbReference>
<evidence type="ECO:0000313" key="3">
    <source>
        <dbReference type="Proteomes" id="UP001595756"/>
    </source>
</evidence>
<dbReference type="Gene3D" id="3.30.310.170">
    <property type="entry name" value="Outer membrane protein assembly factor BamC"/>
    <property type="match status" value="1"/>
</dbReference>
<dbReference type="RefSeq" id="WP_376812676.1">
    <property type="nucleotide sequence ID" value="NZ_JBHSDY010000005.1"/>
</dbReference>
<keyword evidence="3" id="KW-1185">Reference proteome</keyword>
<dbReference type="InterPro" id="IPR010653">
    <property type="entry name" value="NlpB/DapX"/>
</dbReference>
<dbReference type="Pfam" id="PF06804">
    <property type="entry name" value="Lipoprotein_18"/>
    <property type="match status" value="1"/>
</dbReference>
<keyword evidence="1" id="KW-0732">Signal</keyword>
<comment type="caution">
    <text evidence="2">The sequence shown here is derived from an EMBL/GenBank/DDBJ whole genome shotgun (WGS) entry which is preliminary data.</text>
</comment>
<dbReference type="InterPro" id="IPR042268">
    <property type="entry name" value="BamC_C"/>
</dbReference>
<reference evidence="3" key="1">
    <citation type="journal article" date="2019" name="Int. J. Syst. Evol. Microbiol.">
        <title>The Global Catalogue of Microorganisms (GCM) 10K type strain sequencing project: providing services to taxonomists for standard genome sequencing and annotation.</title>
        <authorList>
            <consortium name="The Broad Institute Genomics Platform"/>
            <consortium name="The Broad Institute Genome Sequencing Center for Infectious Disease"/>
            <person name="Wu L."/>
            <person name="Ma J."/>
        </authorList>
    </citation>
    <scope>NUCLEOTIDE SEQUENCE [LARGE SCALE GENOMIC DNA]</scope>
    <source>
        <strain evidence="3">CGMCC 1.19029</strain>
    </source>
</reference>
<gene>
    <name evidence="2" type="primary">bamC</name>
    <name evidence="2" type="ORF">ACFO0J_08690</name>
</gene>
<accession>A0ABV8RZ29</accession>
<evidence type="ECO:0000256" key="1">
    <source>
        <dbReference type="SAM" id="SignalP"/>
    </source>
</evidence>
<name>A0ABV8RZ29_9BURK</name>
<proteinExistence type="predicted"/>
<evidence type="ECO:0000313" key="2">
    <source>
        <dbReference type="EMBL" id="MFC4298114.1"/>
    </source>
</evidence>
<dbReference type="Proteomes" id="UP001595756">
    <property type="component" value="Unassembled WGS sequence"/>
</dbReference>